<dbReference type="GO" id="GO:0051539">
    <property type="term" value="F:4 iron, 4 sulfur cluster binding"/>
    <property type="evidence" value="ECO:0007669"/>
    <property type="project" value="UniProtKB-KW"/>
</dbReference>
<dbReference type="RefSeq" id="WP_012966987.1">
    <property type="nucleotide sequence ID" value="NC_013849.1"/>
</dbReference>
<keyword evidence="2" id="KW-0479">Metal-binding</keyword>
<keyword evidence="7" id="KW-1185">Reference proteome</keyword>
<dbReference type="SUPFAM" id="SSF54862">
    <property type="entry name" value="4Fe-4S ferredoxins"/>
    <property type="match status" value="1"/>
</dbReference>
<dbReference type="PaxDb" id="589924-Ferp_2550"/>
<dbReference type="GO" id="GO:0016491">
    <property type="term" value="F:oxidoreductase activity"/>
    <property type="evidence" value="ECO:0007669"/>
    <property type="project" value="UniProtKB-ARBA"/>
</dbReference>
<dbReference type="PROSITE" id="PS51379">
    <property type="entry name" value="4FE4S_FER_2"/>
    <property type="match status" value="2"/>
</dbReference>
<dbReference type="eggNOG" id="arCOG04073">
    <property type="taxonomic scope" value="Archaea"/>
</dbReference>
<dbReference type="Proteomes" id="UP000002613">
    <property type="component" value="Chromosome"/>
</dbReference>
<evidence type="ECO:0000256" key="2">
    <source>
        <dbReference type="ARBA" id="ARBA00022723"/>
    </source>
</evidence>
<dbReference type="OrthoDB" id="5583at2157"/>
<evidence type="ECO:0000313" key="6">
    <source>
        <dbReference type="EMBL" id="ADC66655.1"/>
    </source>
</evidence>
<feature type="domain" description="4Fe-4S ferredoxin-type" evidence="5">
    <location>
        <begin position="1"/>
        <end position="31"/>
    </location>
</feature>
<keyword evidence="4" id="KW-0411">Iron-sulfur</keyword>
<dbReference type="PANTHER" id="PTHR43687">
    <property type="entry name" value="ADENYLYLSULFATE REDUCTASE, BETA SUBUNIT"/>
    <property type="match status" value="1"/>
</dbReference>
<dbReference type="Pfam" id="PF13237">
    <property type="entry name" value="Fer4_10"/>
    <property type="match status" value="1"/>
</dbReference>
<feature type="domain" description="4Fe-4S ferredoxin-type" evidence="5">
    <location>
        <begin position="32"/>
        <end position="60"/>
    </location>
</feature>
<organism evidence="6 7">
    <name type="scientific">Ferroglobus placidus (strain DSM 10642 / AEDII12DO)</name>
    <dbReference type="NCBI Taxonomy" id="589924"/>
    <lineage>
        <taxon>Archaea</taxon>
        <taxon>Methanobacteriati</taxon>
        <taxon>Methanobacteriota</taxon>
        <taxon>Archaeoglobi</taxon>
        <taxon>Archaeoglobales</taxon>
        <taxon>Archaeoglobaceae</taxon>
        <taxon>Ferroglobus</taxon>
    </lineage>
</organism>
<keyword evidence="3" id="KW-0408">Iron</keyword>
<protein>
    <submittedName>
        <fullName evidence="6">4Fe-4S ferredoxin iron-sulfur binding domain protein</fullName>
    </submittedName>
</protein>
<evidence type="ECO:0000313" key="7">
    <source>
        <dbReference type="Proteomes" id="UP000002613"/>
    </source>
</evidence>
<accession>D3S2U3</accession>
<dbReference type="InterPro" id="IPR050572">
    <property type="entry name" value="Fe-S_Ferredoxin"/>
</dbReference>
<dbReference type="HOGENOM" id="CLU_139698_5_6_2"/>
<dbReference type="AlphaFoldDB" id="D3S2U3"/>
<evidence type="ECO:0000259" key="5">
    <source>
        <dbReference type="PROSITE" id="PS51379"/>
    </source>
</evidence>
<sequence>MPAVIDASKCDGCGACVEVCSEKGGAIYLDGGVAKVNEDLCMECGACTRACPNNAISIEW</sequence>
<name>D3S2U3_FERPA</name>
<dbReference type="Gene3D" id="3.30.70.20">
    <property type="match status" value="2"/>
</dbReference>
<dbReference type="GO" id="GO:0046872">
    <property type="term" value="F:metal ion binding"/>
    <property type="evidence" value="ECO:0007669"/>
    <property type="project" value="UniProtKB-KW"/>
</dbReference>
<dbReference type="GeneID" id="8780095"/>
<dbReference type="PROSITE" id="PS00198">
    <property type="entry name" value="4FE4S_FER_1"/>
    <property type="match status" value="1"/>
</dbReference>
<evidence type="ECO:0000256" key="3">
    <source>
        <dbReference type="ARBA" id="ARBA00023004"/>
    </source>
</evidence>
<reference evidence="7" key="1">
    <citation type="submission" date="2010-02" db="EMBL/GenBank/DDBJ databases">
        <title>Complete sequence of Ferroglobus placidus DSM 10642.</title>
        <authorList>
            <consortium name="US DOE Joint Genome Institute"/>
            <person name="Lucas S."/>
            <person name="Copeland A."/>
            <person name="Lapidus A."/>
            <person name="Cheng J.-F."/>
            <person name="Bruce D."/>
            <person name="Goodwin L."/>
            <person name="Pitluck S."/>
            <person name="Saunders E."/>
            <person name="Brettin T."/>
            <person name="Detter J.C."/>
            <person name="Han C."/>
            <person name="Tapia R."/>
            <person name="Larimer F."/>
            <person name="Land M."/>
            <person name="Hauser L."/>
            <person name="Kyrpides N."/>
            <person name="Ivanova N."/>
            <person name="Holmes D."/>
            <person name="Lovley D."/>
            <person name="Kyrpides N."/>
            <person name="Anderson I.J."/>
            <person name="Woyke T."/>
        </authorList>
    </citation>
    <scope>NUCLEOTIDE SEQUENCE [LARGE SCALE GENOMIC DNA]</scope>
    <source>
        <strain evidence="7">DSM 10642 / AEDII12DO</strain>
    </source>
</reference>
<dbReference type="InterPro" id="IPR017896">
    <property type="entry name" value="4Fe4S_Fe-S-bd"/>
</dbReference>
<evidence type="ECO:0000256" key="4">
    <source>
        <dbReference type="ARBA" id="ARBA00023014"/>
    </source>
</evidence>
<proteinExistence type="predicted"/>
<dbReference type="STRING" id="589924.Ferp_2550"/>
<gene>
    <name evidence="6" type="ordered locus">Ferp_2550</name>
</gene>
<dbReference type="EMBL" id="CP001899">
    <property type="protein sequence ID" value="ADC66655.1"/>
    <property type="molecule type" value="Genomic_DNA"/>
</dbReference>
<dbReference type="KEGG" id="fpl:Ferp_2550"/>
<keyword evidence="1" id="KW-0004">4Fe-4S</keyword>
<evidence type="ECO:0000256" key="1">
    <source>
        <dbReference type="ARBA" id="ARBA00022485"/>
    </source>
</evidence>
<dbReference type="PANTHER" id="PTHR43687:SF1">
    <property type="entry name" value="FERREDOXIN III"/>
    <property type="match status" value="1"/>
</dbReference>
<reference evidence="6 7" key="2">
    <citation type="journal article" date="2011" name="Stand. Genomic Sci.">
        <title>Complete genome sequence of Ferroglobus placidus AEDII12DO.</title>
        <authorList>
            <person name="Anderson I."/>
            <person name="Risso C."/>
            <person name="Holmes D."/>
            <person name="Lucas S."/>
            <person name="Copeland A."/>
            <person name="Lapidus A."/>
            <person name="Cheng J.F."/>
            <person name="Bruce D."/>
            <person name="Goodwin L."/>
            <person name="Pitluck S."/>
            <person name="Saunders E."/>
            <person name="Brettin T."/>
            <person name="Detter J.C."/>
            <person name="Han C."/>
            <person name="Tapia R."/>
            <person name="Larimer F."/>
            <person name="Land M."/>
            <person name="Hauser L."/>
            <person name="Woyke T."/>
            <person name="Lovley D."/>
            <person name="Kyrpides N."/>
            <person name="Ivanova N."/>
        </authorList>
    </citation>
    <scope>NUCLEOTIDE SEQUENCE [LARGE SCALE GENOMIC DNA]</scope>
    <source>
        <strain evidence="7">DSM 10642 / AEDII12DO</strain>
    </source>
</reference>
<dbReference type="InterPro" id="IPR017900">
    <property type="entry name" value="4Fe4S_Fe_S_CS"/>
</dbReference>